<dbReference type="RefSeq" id="XP_046012227.1">
    <property type="nucleotide sequence ID" value="XM_046153795.1"/>
</dbReference>
<gene>
    <name evidence="2" type="ORF">B0I36DRAFT_322020</name>
    <name evidence="1" type="ORF">B0I36DRAFT_340332</name>
</gene>
<evidence type="ECO:0000313" key="2">
    <source>
        <dbReference type="EMBL" id="KAH7030547.1"/>
    </source>
</evidence>
<accession>A0A9P8Y3M8</accession>
<dbReference type="EMBL" id="JAGTJQ010000014">
    <property type="protein sequence ID" value="KAH7012754.1"/>
    <property type="molecule type" value="Genomic_DNA"/>
</dbReference>
<dbReference type="GeneID" id="70183341"/>
<name>A0A9P8Y3M8_9PEZI</name>
<evidence type="ECO:0000313" key="1">
    <source>
        <dbReference type="EMBL" id="KAH7012754.1"/>
    </source>
</evidence>
<organism evidence="2 3">
    <name type="scientific">Microdochium trichocladiopsis</name>
    <dbReference type="NCBI Taxonomy" id="1682393"/>
    <lineage>
        <taxon>Eukaryota</taxon>
        <taxon>Fungi</taxon>
        <taxon>Dikarya</taxon>
        <taxon>Ascomycota</taxon>
        <taxon>Pezizomycotina</taxon>
        <taxon>Sordariomycetes</taxon>
        <taxon>Xylariomycetidae</taxon>
        <taxon>Xylariales</taxon>
        <taxon>Microdochiaceae</taxon>
        <taxon>Microdochium</taxon>
    </lineage>
</organism>
<comment type="caution">
    <text evidence="2">The sequence shown here is derived from an EMBL/GenBank/DDBJ whole genome shotgun (WGS) entry which is preliminary data.</text>
</comment>
<protein>
    <submittedName>
        <fullName evidence="2">Uncharacterized protein</fullName>
    </submittedName>
</protein>
<evidence type="ECO:0000313" key="3">
    <source>
        <dbReference type="Proteomes" id="UP000756346"/>
    </source>
</evidence>
<dbReference type="Proteomes" id="UP000756346">
    <property type="component" value="Unassembled WGS sequence"/>
</dbReference>
<dbReference type="AlphaFoldDB" id="A0A9P8Y3M8"/>
<keyword evidence="3" id="KW-1185">Reference proteome</keyword>
<dbReference type="EMBL" id="JAGTJQ010000005">
    <property type="protein sequence ID" value="KAH7030547.1"/>
    <property type="molecule type" value="Genomic_DNA"/>
</dbReference>
<reference evidence="2" key="1">
    <citation type="journal article" date="2021" name="Nat. Commun.">
        <title>Genetic determinants of endophytism in the Arabidopsis root mycobiome.</title>
        <authorList>
            <person name="Mesny F."/>
            <person name="Miyauchi S."/>
            <person name="Thiergart T."/>
            <person name="Pickel B."/>
            <person name="Atanasova L."/>
            <person name="Karlsson M."/>
            <person name="Huettel B."/>
            <person name="Barry K.W."/>
            <person name="Haridas S."/>
            <person name="Chen C."/>
            <person name="Bauer D."/>
            <person name="Andreopoulos W."/>
            <person name="Pangilinan J."/>
            <person name="LaButti K."/>
            <person name="Riley R."/>
            <person name="Lipzen A."/>
            <person name="Clum A."/>
            <person name="Drula E."/>
            <person name="Henrissat B."/>
            <person name="Kohler A."/>
            <person name="Grigoriev I.V."/>
            <person name="Martin F.M."/>
            <person name="Hacquard S."/>
        </authorList>
    </citation>
    <scope>NUCLEOTIDE SEQUENCE</scope>
    <source>
        <strain evidence="2">MPI-CAGE-CH-0230</strain>
    </source>
</reference>
<proteinExistence type="predicted"/>
<sequence>MQERSKQYHSSQTDLPRTCVCNSGAEHGDGRLRTLRGVMLTETARPQRVRCVVEICTLNC</sequence>